<dbReference type="GO" id="GO:0004519">
    <property type="term" value="F:endonuclease activity"/>
    <property type="evidence" value="ECO:0007669"/>
    <property type="project" value="UniProtKB-KW"/>
</dbReference>
<protein>
    <submittedName>
        <fullName evidence="2">Endonuclease YncB(Thermonuclease family)</fullName>
    </submittedName>
</protein>
<accession>A0A7W6H141</accession>
<comment type="caution">
    <text evidence="2">The sequence shown here is derived from an EMBL/GenBank/DDBJ whole genome shotgun (WGS) entry which is preliminary data.</text>
</comment>
<dbReference type="PROSITE" id="PS50830">
    <property type="entry name" value="TNASE_3"/>
    <property type="match status" value="1"/>
</dbReference>
<keyword evidence="2" id="KW-0540">Nuclease</keyword>
<dbReference type="InterPro" id="IPR016071">
    <property type="entry name" value="Staphylococal_nuclease_OB-fold"/>
</dbReference>
<evidence type="ECO:0000313" key="3">
    <source>
        <dbReference type="Proteomes" id="UP000530268"/>
    </source>
</evidence>
<evidence type="ECO:0000259" key="1">
    <source>
        <dbReference type="PROSITE" id="PS50830"/>
    </source>
</evidence>
<evidence type="ECO:0000313" key="2">
    <source>
        <dbReference type="EMBL" id="MBB3995195.1"/>
    </source>
</evidence>
<reference evidence="2 3" key="1">
    <citation type="submission" date="2020-08" db="EMBL/GenBank/DDBJ databases">
        <title>Genomic Encyclopedia of Type Strains, Phase IV (KMG-IV): sequencing the most valuable type-strain genomes for metagenomic binning, comparative biology and taxonomic classification.</title>
        <authorList>
            <person name="Goeker M."/>
        </authorList>
    </citation>
    <scope>NUCLEOTIDE SEQUENCE [LARGE SCALE GENOMIC DNA]</scope>
    <source>
        <strain evidence="2 3">DSM 102234</strain>
    </source>
</reference>
<dbReference type="SMART" id="SM00318">
    <property type="entry name" value="SNc"/>
    <property type="match status" value="1"/>
</dbReference>
<dbReference type="EMBL" id="JACIEI010000012">
    <property type="protein sequence ID" value="MBB3995195.1"/>
    <property type="molecule type" value="Genomic_DNA"/>
</dbReference>
<keyword evidence="3" id="KW-1185">Reference proteome</keyword>
<keyword evidence="2" id="KW-0378">Hydrolase</keyword>
<dbReference type="SUPFAM" id="SSF50199">
    <property type="entry name" value="Staphylococcal nuclease"/>
    <property type="match status" value="1"/>
</dbReference>
<dbReference type="Gene3D" id="2.40.50.90">
    <property type="match status" value="1"/>
</dbReference>
<name>A0A7W6H141_9RHOB</name>
<dbReference type="Proteomes" id="UP000530268">
    <property type="component" value="Unassembled WGS sequence"/>
</dbReference>
<organism evidence="2 3">
    <name type="scientific">Sulfitobacter undariae</name>
    <dbReference type="NCBI Taxonomy" id="1563671"/>
    <lineage>
        <taxon>Bacteria</taxon>
        <taxon>Pseudomonadati</taxon>
        <taxon>Pseudomonadota</taxon>
        <taxon>Alphaproteobacteria</taxon>
        <taxon>Rhodobacterales</taxon>
        <taxon>Roseobacteraceae</taxon>
        <taxon>Sulfitobacter</taxon>
    </lineage>
</organism>
<dbReference type="Pfam" id="PF00565">
    <property type="entry name" value="SNase"/>
    <property type="match status" value="1"/>
</dbReference>
<proteinExistence type="predicted"/>
<keyword evidence="2" id="KW-0255">Endonuclease</keyword>
<gene>
    <name evidence="2" type="ORF">GGR95_002847</name>
</gene>
<dbReference type="AlphaFoldDB" id="A0A7W6H141"/>
<feature type="domain" description="TNase-like" evidence="1">
    <location>
        <begin position="6"/>
        <end position="105"/>
    </location>
</feature>
<sequence>MSTVPSTIRAQDIRVVDGDTIALGAHNIRLMGFDTPETYRAKCTFERNRGDAATKRLRNLVNGANTLDVRLTGRRDKFGRGLGGLYVDGRDVGALLIEEGLARPYHGGTRQGWCDGT</sequence>
<dbReference type="InterPro" id="IPR035437">
    <property type="entry name" value="SNase_OB-fold_sf"/>
</dbReference>